<evidence type="ECO:0000259" key="4">
    <source>
        <dbReference type="PROSITE" id="PS50106"/>
    </source>
</evidence>
<feature type="compositionally biased region" description="Polar residues" evidence="3">
    <location>
        <begin position="872"/>
        <end position="884"/>
    </location>
</feature>
<dbReference type="InterPro" id="IPR055414">
    <property type="entry name" value="LRR_R13L4/SHOC2-like"/>
</dbReference>
<evidence type="ECO:0000256" key="3">
    <source>
        <dbReference type="SAM" id="MobiDB-lite"/>
    </source>
</evidence>
<dbReference type="InterPro" id="IPR050614">
    <property type="entry name" value="Synaptic_Scaffolding_LAP-MAGUK"/>
</dbReference>
<feature type="non-terminal residue" evidence="5">
    <location>
        <position position="1"/>
    </location>
</feature>
<sequence length="904" mass="100438">MFKCIPLFRGCNRQVDYIDKRHCSLPNIPDDVLRYTRTLEELFLDANHIRELPKGLFRLTRLVKLSLPDNEICRLPAEIGNLSALLELDVSKNDIPELPENIKFLKCLKSADFSSNPLQILPQGFTQLRCLTQLALNDISLQQLPNDFGSLNALETLELRENLLKTLPPSVSFLVKLERLDLGSNDIEELPDVIGQLPQLQELWLDCNELSTLPKAIGRLRRLACLDVSENRLEYLPEEIAGLESLTDLHLSQNCLETLPDGIGQLSRLLILKVDQNRLLSLNPTIGGCSALQELILTENMLSELPPTIGNLVHMTNFNVDRNQLEELPQQVGNLTKLGVLSLRDNRITHLPVEMGQLRELRVLDVAGNRLQHLPYTITALNLKAIWLAENQSQPILQFQTDYDEDSRMKVLTCFLLPQQEYNHDSIENYTDNTLERANSINWDQPRHTAVKFAEGSDEDEEDRSQPIVNTAIADQLNFVRHDTPHPRELKARHQRLFTQKDSKDQSSQEESNSATKEATNQQNIVHNNNNNYNSVQTSRQRHSTASTESADSYGSSVIVKSDSELAANQAIDEDMDISRRTNGESRVDGLKGGRHVTDSESGDCSDDHGVNTGSADRHVGFSGFEEDGEEAVEGVEDEDEERQEWHNKLHRRDTPHHLKNKRIHASRDEQQRVASILAEAMKQREHNPLRQQTSRGADSVTSGGAGDGDNQSLRSSVSNAAPSVSQTSTNSAAATEFVRMQVRVRRTGGGLGLSIAGGLGSSPYKGDDEGIFVSRITEEGPAEGAGLRVGDKILSVNAVDFTEIDHYKAVDALKTAGMDFVVVLVREVAVGQPNSTPVVAERRSSPKKSPQSAAHHNGDIGSLPPTPGVHRQTSIGAASQPQTPDYDLNRQIIYTTLIRGSLF</sequence>
<dbReference type="FunFam" id="3.80.10.10:FF:000338">
    <property type="entry name" value="protein scribble homolog isoform X12"/>
    <property type="match status" value="1"/>
</dbReference>
<feature type="compositionally biased region" description="Polar residues" evidence="3">
    <location>
        <begin position="509"/>
        <end position="520"/>
    </location>
</feature>
<dbReference type="Gene3D" id="3.80.10.10">
    <property type="entry name" value="Ribonuclease Inhibitor"/>
    <property type="match status" value="2"/>
</dbReference>
<reference evidence="5" key="1">
    <citation type="submission" date="2020-11" db="EMBL/GenBank/DDBJ databases">
        <authorList>
            <person name="Tran Van P."/>
        </authorList>
    </citation>
    <scope>NUCLEOTIDE SEQUENCE</scope>
</reference>
<dbReference type="EMBL" id="OC922111">
    <property type="protein sequence ID" value="CAD7653939.1"/>
    <property type="molecule type" value="Genomic_DNA"/>
</dbReference>
<dbReference type="PROSITE" id="PS51450">
    <property type="entry name" value="LRR"/>
    <property type="match status" value="3"/>
</dbReference>
<dbReference type="Gene3D" id="2.30.42.10">
    <property type="match status" value="1"/>
</dbReference>
<dbReference type="SMART" id="SM00364">
    <property type="entry name" value="LRR_BAC"/>
    <property type="match status" value="10"/>
</dbReference>
<feature type="region of interest" description="Disordered" evidence="3">
    <location>
        <begin position="627"/>
        <end position="672"/>
    </location>
</feature>
<dbReference type="Proteomes" id="UP000728032">
    <property type="component" value="Unassembled WGS sequence"/>
</dbReference>
<keyword evidence="2" id="KW-0677">Repeat</keyword>
<feature type="region of interest" description="Disordered" evidence="3">
    <location>
        <begin position="497"/>
        <end position="556"/>
    </location>
</feature>
<name>A0A7R9M6G6_9ACAR</name>
<dbReference type="AlphaFoldDB" id="A0A7R9M6G6"/>
<dbReference type="CDD" id="cd06704">
    <property type="entry name" value="PDZ1_Scribble-like"/>
    <property type="match status" value="1"/>
</dbReference>
<dbReference type="GO" id="GO:0043113">
    <property type="term" value="P:receptor clustering"/>
    <property type="evidence" value="ECO:0007669"/>
    <property type="project" value="TreeGrafter"/>
</dbReference>
<dbReference type="InterPro" id="IPR001611">
    <property type="entry name" value="Leu-rich_rpt"/>
</dbReference>
<dbReference type="GO" id="GO:0045211">
    <property type="term" value="C:postsynaptic membrane"/>
    <property type="evidence" value="ECO:0007669"/>
    <property type="project" value="TreeGrafter"/>
</dbReference>
<feature type="compositionally biased region" description="Basic residues" evidence="3">
    <location>
        <begin position="649"/>
        <end position="665"/>
    </location>
</feature>
<accession>A0A7R9M6G6</accession>
<feature type="compositionally biased region" description="Polar residues" evidence="3">
    <location>
        <begin position="535"/>
        <end position="556"/>
    </location>
</feature>
<proteinExistence type="predicted"/>
<protein>
    <recommendedName>
        <fullName evidence="4">PDZ domain-containing protein</fullName>
    </recommendedName>
</protein>
<dbReference type="SUPFAM" id="SSF50156">
    <property type="entry name" value="PDZ domain-like"/>
    <property type="match status" value="1"/>
</dbReference>
<dbReference type="PROSITE" id="PS50106">
    <property type="entry name" value="PDZ"/>
    <property type="match status" value="1"/>
</dbReference>
<dbReference type="GO" id="GO:0016323">
    <property type="term" value="C:basolateral plasma membrane"/>
    <property type="evidence" value="ECO:0007669"/>
    <property type="project" value="TreeGrafter"/>
</dbReference>
<evidence type="ECO:0000313" key="5">
    <source>
        <dbReference type="EMBL" id="CAD7653939.1"/>
    </source>
</evidence>
<dbReference type="SMART" id="SM00369">
    <property type="entry name" value="LRR_TYP"/>
    <property type="match status" value="13"/>
</dbReference>
<dbReference type="PANTHER" id="PTHR23119:SF44">
    <property type="entry name" value="PROTEIN LAP4"/>
    <property type="match status" value="1"/>
</dbReference>
<dbReference type="InterPro" id="IPR001478">
    <property type="entry name" value="PDZ"/>
</dbReference>
<dbReference type="GO" id="GO:0019901">
    <property type="term" value="F:protein kinase binding"/>
    <property type="evidence" value="ECO:0007669"/>
    <property type="project" value="TreeGrafter"/>
</dbReference>
<evidence type="ECO:0000256" key="2">
    <source>
        <dbReference type="ARBA" id="ARBA00022737"/>
    </source>
</evidence>
<dbReference type="GO" id="GO:0098887">
    <property type="term" value="P:neurotransmitter receptor transport, endosome to postsynaptic membrane"/>
    <property type="evidence" value="ECO:0007669"/>
    <property type="project" value="TreeGrafter"/>
</dbReference>
<dbReference type="InterPro" id="IPR003591">
    <property type="entry name" value="Leu-rich_rpt_typical-subtyp"/>
</dbReference>
<dbReference type="PANTHER" id="PTHR23119">
    <property type="entry name" value="DISCS LARGE"/>
    <property type="match status" value="1"/>
</dbReference>
<feature type="compositionally biased region" description="Low complexity" evidence="3">
    <location>
        <begin position="521"/>
        <end position="534"/>
    </location>
</feature>
<dbReference type="InterPro" id="IPR036034">
    <property type="entry name" value="PDZ_sf"/>
</dbReference>
<dbReference type="Pfam" id="PF23598">
    <property type="entry name" value="LRR_14"/>
    <property type="match status" value="1"/>
</dbReference>
<dbReference type="GO" id="GO:0005912">
    <property type="term" value="C:adherens junction"/>
    <property type="evidence" value="ECO:0007669"/>
    <property type="project" value="TreeGrafter"/>
</dbReference>
<feature type="region of interest" description="Disordered" evidence="3">
    <location>
        <begin position="571"/>
        <end position="611"/>
    </location>
</feature>
<dbReference type="SMART" id="SM00228">
    <property type="entry name" value="PDZ"/>
    <property type="match status" value="1"/>
</dbReference>
<feature type="compositionally biased region" description="Polar residues" evidence="3">
    <location>
        <begin position="710"/>
        <end position="733"/>
    </location>
</feature>
<dbReference type="EMBL" id="CAJPVJ010007286">
    <property type="protein sequence ID" value="CAG2171126.1"/>
    <property type="molecule type" value="Genomic_DNA"/>
</dbReference>
<dbReference type="GO" id="GO:0098968">
    <property type="term" value="P:neurotransmitter receptor transport postsynaptic membrane to endosome"/>
    <property type="evidence" value="ECO:0007669"/>
    <property type="project" value="TreeGrafter"/>
</dbReference>
<dbReference type="GO" id="GO:0014069">
    <property type="term" value="C:postsynaptic density"/>
    <property type="evidence" value="ECO:0007669"/>
    <property type="project" value="TreeGrafter"/>
</dbReference>
<dbReference type="SUPFAM" id="SSF52058">
    <property type="entry name" value="L domain-like"/>
    <property type="match status" value="1"/>
</dbReference>
<feature type="compositionally biased region" description="Basic and acidic residues" evidence="3">
    <location>
        <begin position="577"/>
        <end position="599"/>
    </location>
</feature>
<keyword evidence="6" id="KW-1185">Reference proteome</keyword>
<dbReference type="SMART" id="SM00365">
    <property type="entry name" value="LRR_SD22"/>
    <property type="match status" value="3"/>
</dbReference>
<gene>
    <name evidence="5" type="ORF">ONB1V03_LOCUS10590</name>
</gene>
<dbReference type="OrthoDB" id="2187496at2759"/>
<dbReference type="SUPFAM" id="SSF52075">
    <property type="entry name" value="Outer arm dynein light chain 1"/>
    <property type="match status" value="1"/>
</dbReference>
<feature type="region of interest" description="Disordered" evidence="3">
    <location>
        <begin position="684"/>
        <end position="733"/>
    </location>
</feature>
<dbReference type="GO" id="GO:0045197">
    <property type="term" value="P:establishment or maintenance of epithelial cell apical/basal polarity"/>
    <property type="evidence" value="ECO:0007669"/>
    <property type="project" value="TreeGrafter"/>
</dbReference>
<feature type="domain" description="PDZ" evidence="4">
    <location>
        <begin position="742"/>
        <end position="829"/>
    </location>
</feature>
<dbReference type="Pfam" id="PF00595">
    <property type="entry name" value="PDZ"/>
    <property type="match status" value="1"/>
</dbReference>
<feature type="compositionally biased region" description="Polar residues" evidence="3">
    <location>
        <begin position="690"/>
        <end position="703"/>
    </location>
</feature>
<dbReference type="GO" id="GO:0098609">
    <property type="term" value="P:cell-cell adhesion"/>
    <property type="evidence" value="ECO:0007669"/>
    <property type="project" value="TreeGrafter"/>
</dbReference>
<evidence type="ECO:0000313" key="6">
    <source>
        <dbReference type="Proteomes" id="UP000728032"/>
    </source>
</evidence>
<organism evidence="5">
    <name type="scientific">Oppiella nova</name>
    <dbReference type="NCBI Taxonomy" id="334625"/>
    <lineage>
        <taxon>Eukaryota</taxon>
        <taxon>Metazoa</taxon>
        <taxon>Ecdysozoa</taxon>
        <taxon>Arthropoda</taxon>
        <taxon>Chelicerata</taxon>
        <taxon>Arachnida</taxon>
        <taxon>Acari</taxon>
        <taxon>Acariformes</taxon>
        <taxon>Sarcoptiformes</taxon>
        <taxon>Oribatida</taxon>
        <taxon>Brachypylina</taxon>
        <taxon>Oppioidea</taxon>
        <taxon>Oppiidae</taxon>
        <taxon>Oppiella</taxon>
    </lineage>
</organism>
<feature type="compositionally biased region" description="Acidic residues" evidence="3">
    <location>
        <begin position="627"/>
        <end position="643"/>
    </location>
</feature>
<dbReference type="Pfam" id="PF13855">
    <property type="entry name" value="LRR_8"/>
    <property type="match status" value="2"/>
</dbReference>
<keyword evidence="1" id="KW-0433">Leucine-rich repeat</keyword>
<dbReference type="InterPro" id="IPR032675">
    <property type="entry name" value="LRR_dom_sf"/>
</dbReference>
<evidence type="ECO:0000256" key="1">
    <source>
        <dbReference type="ARBA" id="ARBA00022614"/>
    </source>
</evidence>
<feature type="region of interest" description="Disordered" evidence="3">
    <location>
        <begin position="835"/>
        <end position="884"/>
    </location>
</feature>